<sequence>MTPEPVPDHPGGRLPATGAGGLGPVAAGAGLSPAVGGGALLFARNRLRRRGR</sequence>
<dbReference type="KEGG" id="ksk:KSE_64440"/>
<keyword evidence="2" id="KW-0812">Transmembrane</keyword>
<dbReference type="Proteomes" id="UP000007076">
    <property type="component" value="Chromosome"/>
</dbReference>
<reference evidence="3 4" key="1">
    <citation type="journal article" date="2010" name="DNA Res.">
        <title>Genome sequence of Kitasatospora setae NBRC 14216T: an evolutionary snapshot of the family Streptomycetaceae.</title>
        <authorList>
            <person name="Ichikawa N."/>
            <person name="Oguchi A."/>
            <person name="Ikeda H."/>
            <person name="Ishikawa J."/>
            <person name="Kitani S."/>
            <person name="Watanabe Y."/>
            <person name="Nakamura S."/>
            <person name="Katano Y."/>
            <person name="Kishi E."/>
            <person name="Sasagawa M."/>
            <person name="Ankai A."/>
            <person name="Fukui S."/>
            <person name="Hashimoto Y."/>
            <person name="Kamata S."/>
            <person name="Otoguro M."/>
            <person name="Tanikawa S."/>
            <person name="Nihira T."/>
            <person name="Horinouchi S."/>
            <person name="Ohnishi Y."/>
            <person name="Hayakawa M."/>
            <person name="Kuzuyama T."/>
            <person name="Arisawa A."/>
            <person name="Nomoto F."/>
            <person name="Miura H."/>
            <person name="Takahashi Y."/>
            <person name="Fujita N."/>
        </authorList>
    </citation>
    <scope>NUCLEOTIDE SEQUENCE [LARGE SCALE GENOMIC DNA]</scope>
    <source>
        <strain evidence="4">ATCC 33774 / DSM 43861 / JCM 3304 / KCC A-0304 / NBRC 14216 / KM-6054</strain>
    </source>
</reference>
<evidence type="ECO:0000256" key="2">
    <source>
        <dbReference type="SAM" id="Phobius"/>
    </source>
</evidence>
<keyword evidence="2" id="KW-0472">Membrane</keyword>
<proteinExistence type="predicted"/>
<dbReference type="AlphaFoldDB" id="E4N219"/>
<evidence type="ECO:0000313" key="4">
    <source>
        <dbReference type="Proteomes" id="UP000007076"/>
    </source>
</evidence>
<accession>E4N219</accession>
<dbReference type="STRING" id="452652.KSE_64440"/>
<dbReference type="PATRIC" id="fig|452652.3.peg.6466"/>
<dbReference type="HOGENOM" id="CLU_3080800_0_0_11"/>
<dbReference type="EMBL" id="AP010968">
    <property type="protein sequence ID" value="BAJ32203.1"/>
    <property type="molecule type" value="Genomic_DNA"/>
</dbReference>
<keyword evidence="2" id="KW-1133">Transmembrane helix</keyword>
<feature type="transmembrane region" description="Helical" evidence="2">
    <location>
        <begin position="20"/>
        <end position="43"/>
    </location>
</feature>
<keyword evidence="4" id="KW-1185">Reference proteome</keyword>
<organism evidence="3 4">
    <name type="scientific">Kitasatospora setae (strain ATCC 33774 / DSM 43861 / JCM 3304 / KCC A-0304 / NBRC 14216 / KM-6054)</name>
    <name type="common">Streptomyces setae</name>
    <dbReference type="NCBI Taxonomy" id="452652"/>
    <lineage>
        <taxon>Bacteria</taxon>
        <taxon>Bacillati</taxon>
        <taxon>Actinomycetota</taxon>
        <taxon>Actinomycetes</taxon>
        <taxon>Kitasatosporales</taxon>
        <taxon>Streptomycetaceae</taxon>
        <taxon>Kitasatospora</taxon>
    </lineage>
</organism>
<feature type="compositionally biased region" description="Basic and acidic residues" evidence="1">
    <location>
        <begin position="1"/>
        <end position="11"/>
    </location>
</feature>
<evidence type="ECO:0000313" key="3">
    <source>
        <dbReference type="EMBL" id="BAJ32203.1"/>
    </source>
</evidence>
<name>E4N219_KITSK</name>
<gene>
    <name evidence="3" type="ordered locus">KSE_64440</name>
</gene>
<dbReference type="RefSeq" id="WP_014139499.1">
    <property type="nucleotide sequence ID" value="NC_016109.1"/>
</dbReference>
<protein>
    <submittedName>
        <fullName evidence="3">Uncharacterized protein</fullName>
    </submittedName>
</protein>
<evidence type="ECO:0000256" key="1">
    <source>
        <dbReference type="SAM" id="MobiDB-lite"/>
    </source>
</evidence>
<feature type="region of interest" description="Disordered" evidence="1">
    <location>
        <begin position="1"/>
        <end position="26"/>
    </location>
</feature>